<evidence type="ECO:0000313" key="2">
    <source>
        <dbReference type="EMBL" id="EQD42191.1"/>
    </source>
</evidence>
<sequence length="82" mass="9095">MRRAFERDPKAVARWLKTEYPAIRARAKRAQAEIDWGDEMGVRSDQAAGRGYRPRGQTPVMAGTGQRLGGNPLSALTNQGRL</sequence>
<dbReference type="AlphaFoldDB" id="T0Z2P7"/>
<evidence type="ECO:0000256" key="1">
    <source>
        <dbReference type="SAM" id="MobiDB-lite"/>
    </source>
</evidence>
<accession>T0Z2P7</accession>
<reference evidence="2" key="1">
    <citation type="submission" date="2013-08" db="EMBL/GenBank/DDBJ databases">
        <authorList>
            <person name="Mendez C."/>
            <person name="Richter M."/>
            <person name="Ferrer M."/>
            <person name="Sanchez J."/>
        </authorList>
    </citation>
    <scope>NUCLEOTIDE SEQUENCE</scope>
</reference>
<feature type="region of interest" description="Disordered" evidence="1">
    <location>
        <begin position="45"/>
        <end position="82"/>
    </location>
</feature>
<organism evidence="2">
    <name type="scientific">mine drainage metagenome</name>
    <dbReference type="NCBI Taxonomy" id="410659"/>
    <lineage>
        <taxon>unclassified sequences</taxon>
        <taxon>metagenomes</taxon>
        <taxon>ecological metagenomes</taxon>
    </lineage>
</organism>
<name>T0Z2P7_9ZZZZ</name>
<dbReference type="EMBL" id="AUZY01009360">
    <property type="protein sequence ID" value="EQD42191.1"/>
    <property type="molecule type" value="Genomic_DNA"/>
</dbReference>
<comment type="caution">
    <text evidence="2">The sequence shown here is derived from an EMBL/GenBank/DDBJ whole genome shotgun (WGS) entry which is preliminary data.</text>
</comment>
<reference evidence="2" key="2">
    <citation type="journal article" date="2014" name="ISME J.">
        <title>Microbial stratification in low pH oxic and suboxic macroscopic growths along an acid mine drainage.</title>
        <authorList>
            <person name="Mendez-Garcia C."/>
            <person name="Mesa V."/>
            <person name="Sprenger R.R."/>
            <person name="Richter M."/>
            <person name="Diez M.S."/>
            <person name="Solano J."/>
            <person name="Bargiela R."/>
            <person name="Golyshina O.V."/>
            <person name="Manteca A."/>
            <person name="Ramos J.L."/>
            <person name="Gallego J.R."/>
            <person name="Llorente I."/>
            <person name="Martins Dos Santos V.A."/>
            <person name="Jensen O.N."/>
            <person name="Pelaez A.I."/>
            <person name="Sanchez J."/>
            <person name="Ferrer M."/>
        </authorList>
    </citation>
    <scope>NUCLEOTIDE SEQUENCE</scope>
</reference>
<gene>
    <name evidence="2" type="ORF">B1B_14168</name>
</gene>
<protein>
    <submittedName>
        <fullName evidence="2">ISXo7 transposase</fullName>
    </submittedName>
</protein>
<feature type="non-terminal residue" evidence="2">
    <location>
        <position position="82"/>
    </location>
</feature>
<proteinExistence type="predicted"/>